<dbReference type="Proteomes" id="UP000218209">
    <property type="component" value="Unassembled WGS sequence"/>
</dbReference>
<keyword evidence="1" id="KW-0732">Signal</keyword>
<dbReference type="EMBL" id="KV918829">
    <property type="protein sequence ID" value="OSX77765.1"/>
    <property type="molecule type" value="Genomic_DNA"/>
</dbReference>
<evidence type="ECO:0000256" key="1">
    <source>
        <dbReference type="SAM" id="SignalP"/>
    </source>
</evidence>
<sequence length="146" mass="15617">MTVPAAKLLVSPGVMLHLGSGADPPVPPPCRKGPPAFCIYLRRTATDAGNADAADSDYPELYYVPPDVAAAKQLAPGWYTTLHAGDEFEVLAVPLAAGLPARDRLYAAMPPNFGYLGITLFVDGRITESIDFMQPSAPHHRVQFRG</sequence>
<feature type="signal peptide" evidence="1">
    <location>
        <begin position="1"/>
        <end position="21"/>
    </location>
</feature>
<protein>
    <submittedName>
        <fullName evidence="2">Uncharacterized protein</fullName>
    </submittedName>
</protein>
<organism evidence="2 3">
    <name type="scientific">Porphyra umbilicalis</name>
    <name type="common">Purple laver</name>
    <name type="synonym">Red alga</name>
    <dbReference type="NCBI Taxonomy" id="2786"/>
    <lineage>
        <taxon>Eukaryota</taxon>
        <taxon>Rhodophyta</taxon>
        <taxon>Bangiophyceae</taxon>
        <taxon>Bangiales</taxon>
        <taxon>Bangiaceae</taxon>
        <taxon>Porphyra</taxon>
    </lineage>
</organism>
<name>A0A1X6PAK2_PORUM</name>
<evidence type="ECO:0000313" key="2">
    <source>
        <dbReference type="EMBL" id="OSX77765.1"/>
    </source>
</evidence>
<accession>A0A1X6PAK2</accession>
<evidence type="ECO:0000313" key="3">
    <source>
        <dbReference type="Proteomes" id="UP000218209"/>
    </source>
</evidence>
<reference evidence="2 3" key="1">
    <citation type="submission" date="2017-03" db="EMBL/GenBank/DDBJ databases">
        <title>WGS assembly of Porphyra umbilicalis.</title>
        <authorList>
            <person name="Brawley S.H."/>
            <person name="Blouin N.A."/>
            <person name="Ficko-Blean E."/>
            <person name="Wheeler G.L."/>
            <person name="Lohr M."/>
            <person name="Goodson H.V."/>
            <person name="Jenkins J.W."/>
            <person name="Blaby-Haas C.E."/>
            <person name="Helliwell K.E."/>
            <person name="Chan C."/>
            <person name="Marriage T."/>
            <person name="Bhattacharya D."/>
            <person name="Klein A.S."/>
            <person name="Badis Y."/>
            <person name="Brodie J."/>
            <person name="Cao Y."/>
            <person name="Collen J."/>
            <person name="Dittami S.M."/>
            <person name="Gachon C.M."/>
            <person name="Green B.R."/>
            <person name="Karpowicz S."/>
            <person name="Kim J.W."/>
            <person name="Kudahl U."/>
            <person name="Lin S."/>
            <person name="Michel G."/>
            <person name="Mittag M."/>
            <person name="Olson B.J."/>
            <person name="Pangilinan J."/>
            <person name="Peng Y."/>
            <person name="Qiu H."/>
            <person name="Shu S."/>
            <person name="Singer J.T."/>
            <person name="Smith A.G."/>
            <person name="Sprecher B.N."/>
            <person name="Wagner V."/>
            <person name="Wang W."/>
            <person name="Wang Z.-Y."/>
            <person name="Yan J."/>
            <person name="Yarish C."/>
            <person name="Zoeuner-Riek S."/>
            <person name="Zhuang Y."/>
            <person name="Zou Y."/>
            <person name="Lindquist E.A."/>
            <person name="Grimwood J."/>
            <person name="Barry K."/>
            <person name="Rokhsar D.S."/>
            <person name="Schmutz J."/>
            <person name="Stiller J.W."/>
            <person name="Grossman A.R."/>
            <person name="Prochnik S.E."/>
        </authorList>
    </citation>
    <scope>NUCLEOTIDE SEQUENCE [LARGE SCALE GENOMIC DNA]</scope>
    <source>
        <strain evidence="2">4086291</strain>
    </source>
</reference>
<gene>
    <name evidence="2" type="ORF">BU14_0135s0039</name>
</gene>
<dbReference type="AlphaFoldDB" id="A0A1X6PAK2"/>
<feature type="chain" id="PRO_5012485279" evidence="1">
    <location>
        <begin position="22"/>
        <end position="146"/>
    </location>
</feature>
<keyword evidence="3" id="KW-1185">Reference proteome</keyword>
<proteinExistence type="predicted"/>